<name>A0A1I3QZ02_9PLAN</name>
<dbReference type="AlphaFoldDB" id="A0A1I3QZ02"/>
<sequence length="134" mass="14768">MRQQPMAILILSLLIFALGQNAMAGPRARAAGYPGYPPKKAIGAWTLPYNDQEKMFICMNRPVPPNWIIVGVRHNVNCNGLGTNAWIIERLPNYPGADIIICANQPVPPGWVVIETVHTAYCGHGVNGLRIRKQ</sequence>
<keyword evidence="3" id="KW-1185">Reference proteome</keyword>
<feature type="chain" id="PRO_5011641531" evidence="1">
    <location>
        <begin position="25"/>
        <end position="134"/>
    </location>
</feature>
<gene>
    <name evidence="2" type="ORF">SAMN05421753_11975</name>
</gene>
<evidence type="ECO:0000313" key="2">
    <source>
        <dbReference type="EMBL" id="SFJ38377.1"/>
    </source>
</evidence>
<dbReference type="RefSeq" id="WP_092055294.1">
    <property type="nucleotide sequence ID" value="NZ_FOQD01000019.1"/>
</dbReference>
<proteinExistence type="predicted"/>
<dbReference type="EMBL" id="FOQD01000019">
    <property type="protein sequence ID" value="SFJ38377.1"/>
    <property type="molecule type" value="Genomic_DNA"/>
</dbReference>
<reference evidence="3" key="1">
    <citation type="submission" date="2016-10" db="EMBL/GenBank/DDBJ databases">
        <authorList>
            <person name="Varghese N."/>
            <person name="Submissions S."/>
        </authorList>
    </citation>
    <scope>NUCLEOTIDE SEQUENCE [LARGE SCALE GENOMIC DNA]</scope>
    <source>
        <strain evidence="3">DSM 26348</strain>
    </source>
</reference>
<organism evidence="2 3">
    <name type="scientific">Planctomicrobium piriforme</name>
    <dbReference type="NCBI Taxonomy" id="1576369"/>
    <lineage>
        <taxon>Bacteria</taxon>
        <taxon>Pseudomonadati</taxon>
        <taxon>Planctomycetota</taxon>
        <taxon>Planctomycetia</taxon>
        <taxon>Planctomycetales</taxon>
        <taxon>Planctomycetaceae</taxon>
        <taxon>Planctomicrobium</taxon>
    </lineage>
</organism>
<dbReference type="OrthoDB" id="3526425at2"/>
<feature type="signal peptide" evidence="1">
    <location>
        <begin position="1"/>
        <end position="24"/>
    </location>
</feature>
<dbReference type="Proteomes" id="UP000199518">
    <property type="component" value="Unassembled WGS sequence"/>
</dbReference>
<protein>
    <submittedName>
        <fullName evidence="2">Uncharacterized protein</fullName>
    </submittedName>
</protein>
<evidence type="ECO:0000313" key="3">
    <source>
        <dbReference type="Proteomes" id="UP000199518"/>
    </source>
</evidence>
<accession>A0A1I3QZ02</accession>
<keyword evidence="1" id="KW-0732">Signal</keyword>
<evidence type="ECO:0000256" key="1">
    <source>
        <dbReference type="SAM" id="SignalP"/>
    </source>
</evidence>